<dbReference type="Proteomes" id="UP000272474">
    <property type="component" value="Unassembled WGS sequence"/>
</dbReference>
<feature type="compositionally biased region" description="Low complexity" evidence="1">
    <location>
        <begin position="73"/>
        <end position="89"/>
    </location>
</feature>
<feature type="compositionally biased region" description="Acidic residues" evidence="1">
    <location>
        <begin position="90"/>
        <end position="123"/>
    </location>
</feature>
<dbReference type="EMBL" id="RBAL01000007">
    <property type="protein sequence ID" value="RKN41596.1"/>
    <property type="molecule type" value="Genomic_DNA"/>
</dbReference>
<evidence type="ECO:0000313" key="3">
    <source>
        <dbReference type="Proteomes" id="UP000272474"/>
    </source>
</evidence>
<name>A0A3A9Z2F0_9ACTN</name>
<evidence type="ECO:0000256" key="1">
    <source>
        <dbReference type="SAM" id="MobiDB-lite"/>
    </source>
</evidence>
<proteinExistence type="predicted"/>
<protein>
    <submittedName>
        <fullName evidence="2">Uncharacterized protein</fullName>
    </submittedName>
</protein>
<reference evidence="2 3" key="1">
    <citation type="journal article" date="2014" name="Int. J. Syst. Evol. Microbiol.">
        <title>Streptomyces hoynatensis sp. nov., isolated from deep marine sediment.</title>
        <authorList>
            <person name="Veyisoglu A."/>
            <person name="Sahin N."/>
        </authorList>
    </citation>
    <scope>NUCLEOTIDE SEQUENCE [LARGE SCALE GENOMIC DNA]</scope>
    <source>
        <strain evidence="2 3">KCTC 29097</strain>
    </source>
</reference>
<dbReference type="AlphaFoldDB" id="A0A3A9Z2F0"/>
<dbReference type="OrthoDB" id="166978at2"/>
<evidence type="ECO:0000313" key="2">
    <source>
        <dbReference type="EMBL" id="RKN41596.1"/>
    </source>
</evidence>
<organism evidence="2 3">
    <name type="scientific">Streptomyces hoynatensis</name>
    <dbReference type="NCBI Taxonomy" id="1141874"/>
    <lineage>
        <taxon>Bacteria</taxon>
        <taxon>Bacillati</taxon>
        <taxon>Actinomycetota</taxon>
        <taxon>Actinomycetes</taxon>
        <taxon>Kitasatosporales</taxon>
        <taxon>Streptomycetaceae</taxon>
        <taxon>Streptomyces</taxon>
    </lineage>
</organism>
<gene>
    <name evidence="2" type="ORF">D7294_13930</name>
</gene>
<dbReference type="RefSeq" id="WP_120679393.1">
    <property type="nucleotide sequence ID" value="NZ_RBAL01000007.1"/>
</dbReference>
<feature type="region of interest" description="Disordered" evidence="1">
    <location>
        <begin position="1"/>
        <end position="43"/>
    </location>
</feature>
<feature type="region of interest" description="Disordered" evidence="1">
    <location>
        <begin position="67"/>
        <end position="134"/>
    </location>
</feature>
<feature type="region of interest" description="Disordered" evidence="1">
    <location>
        <begin position="163"/>
        <end position="188"/>
    </location>
</feature>
<comment type="caution">
    <text evidence="2">The sequence shown here is derived from an EMBL/GenBank/DDBJ whole genome shotgun (WGS) entry which is preliminary data.</text>
</comment>
<accession>A0A3A9Z2F0</accession>
<sequence length="205" mass="21180">MTTPPDDRSGWPTLQRPADMPPTYPAPATLPAAPTPPSKPKRGRHIVTHVVTGAVCLFLGVGIGASGSGSGSGDDTSANSSPSASAPAEETPDEEEQPAAEPADDEAPPADEEDATTEEEPEEPAGPATSFSDGTYLVGEDIQAGEYVTDGPGDGDFDICYWSRNSDSSGEFESIIANGTPTGPSRVTVNEGEYFETTGCSWELS</sequence>
<keyword evidence="3" id="KW-1185">Reference proteome</keyword>